<dbReference type="EMBL" id="KF900845">
    <property type="protein sequence ID" value="AIF08902.1"/>
    <property type="molecule type" value="Genomic_DNA"/>
</dbReference>
<evidence type="ECO:0000256" key="1">
    <source>
        <dbReference type="SAM" id="Phobius"/>
    </source>
</evidence>
<keyword evidence="1" id="KW-0472">Membrane</keyword>
<accession>A0A075H2Y6</accession>
<reference evidence="2" key="1">
    <citation type="journal article" date="2014" name="Genome Biol. Evol.">
        <title>Pangenome evidence for extensive interdomain horizontal transfer affecting lineage core and shell genes in uncultured planktonic thaumarchaeota and euryarchaeota.</title>
        <authorList>
            <person name="Deschamps P."/>
            <person name="Zivanovic Y."/>
            <person name="Moreira D."/>
            <person name="Rodriguez-Valera F."/>
            <person name="Lopez-Garcia P."/>
        </authorList>
    </citation>
    <scope>NUCLEOTIDE SEQUENCE</scope>
</reference>
<protein>
    <recommendedName>
        <fullName evidence="3">Carboxypeptidase regulatory-like domain-containing protein</fullName>
    </recommendedName>
</protein>
<dbReference type="Pfam" id="PF13620">
    <property type="entry name" value="CarboxypepD_reg"/>
    <property type="match status" value="1"/>
</dbReference>
<keyword evidence="1" id="KW-1133">Transmembrane helix</keyword>
<sequence>MSADSERKKRLDALRSRVRAELEDEGVLEVEEELEVVIDDEDTAASISLSDRVARRRRRIGRARKERKEAAYEAVAGGGDPSIVRLPAALRERAEESWVLNLAVLLILVGSILGAASGALLLSTDPRDLVSSTLFESTEEGSVHGLLLTQLDTENGTGGEGLEGVQIDLIRLSDEGSEARTESNDQGRFTLSNVAREPMLLRIQSDGYVTVERTLIPGEVPDLTITMVEGEGVDSVDLRSESYLEAALKLSTAIAVLTLISAATGIIGGMEARKCARYRRTQWLCGLGLFSRGGIFFGPLLILLGMALLMLARPQFKDQ</sequence>
<feature type="transmembrane region" description="Helical" evidence="1">
    <location>
        <begin position="289"/>
        <end position="312"/>
    </location>
</feature>
<dbReference type="SUPFAM" id="SSF49464">
    <property type="entry name" value="Carboxypeptidase regulatory domain-like"/>
    <property type="match status" value="1"/>
</dbReference>
<dbReference type="AlphaFoldDB" id="A0A075H2Y6"/>
<evidence type="ECO:0000313" key="2">
    <source>
        <dbReference type="EMBL" id="AIF08902.1"/>
    </source>
</evidence>
<proteinExistence type="predicted"/>
<name>A0A075H2Y6_9EURY</name>
<dbReference type="InterPro" id="IPR008969">
    <property type="entry name" value="CarboxyPept-like_regulatory"/>
</dbReference>
<evidence type="ECO:0008006" key="3">
    <source>
        <dbReference type="Google" id="ProtNLM"/>
    </source>
</evidence>
<organism evidence="2">
    <name type="scientific">uncultured marine group II/III euryarchaeote KM3_33_F08</name>
    <dbReference type="NCBI Taxonomy" id="1456435"/>
    <lineage>
        <taxon>Archaea</taxon>
        <taxon>Methanobacteriati</taxon>
        <taxon>Methanobacteriota</taxon>
        <taxon>environmental samples</taxon>
    </lineage>
</organism>
<feature type="transmembrane region" description="Helical" evidence="1">
    <location>
        <begin position="246"/>
        <end position="268"/>
    </location>
</feature>
<keyword evidence="1" id="KW-0812">Transmembrane</keyword>
<feature type="transmembrane region" description="Helical" evidence="1">
    <location>
        <begin position="98"/>
        <end position="122"/>
    </location>
</feature>